<dbReference type="PANTHER" id="PTHR13318:SF247">
    <property type="entry name" value="GH16156P"/>
    <property type="match status" value="1"/>
</dbReference>
<dbReference type="InterPro" id="IPR006553">
    <property type="entry name" value="Leu-rich_rpt_Cys-con_subtyp"/>
</dbReference>
<evidence type="ECO:0000259" key="2">
    <source>
        <dbReference type="Pfam" id="PF25372"/>
    </source>
</evidence>
<name>A0A2I1GXF5_9GLOM</name>
<keyword evidence="4" id="KW-1185">Reference proteome</keyword>
<dbReference type="VEuPathDB" id="FungiDB:RhiirFUN_009007"/>
<dbReference type="GO" id="GO:0019005">
    <property type="term" value="C:SCF ubiquitin ligase complex"/>
    <property type="evidence" value="ECO:0007669"/>
    <property type="project" value="TreeGrafter"/>
</dbReference>
<dbReference type="VEuPathDB" id="FungiDB:RhiirA1_80593"/>
<dbReference type="Pfam" id="PF12937">
    <property type="entry name" value="F-box-like"/>
    <property type="match status" value="1"/>
</dbReference>
<evidence type="ECO:0000313" key="4">
    <source>
        <dbReference type="Proteomes" id="UP000234323"/>
    </source>
</evidence>
<sequence length="243" mass="27837">MNLLPTELLHYIFCLLGKDQKSISCLSIVCRKWHAITLPIMYSRPQITRINNFHKFLKIPNSSGYLVREIDLSGLSHRWSEITDTDIITLVNLCPNLTFLDINFCQQLHDSTLIHIANHLGSNITTLNVSQCPKFTDVGFSALARSCKVLTSLDFSYTDITDSALSKFALTCPTIRWLNLKYCELVTDLSLDELKRWCKELSFLELEGCFGVIREVGDEDIWVTEEETDDDDDDDDYLDLDNL</sequence>
<dbReference type="Pfam" id="PF25372">
    <property type="entry name" value="DUF7885"/>
    <property type="match status" value="1"/>
</dbReference>
<accession>A0A2I1GXF5</accession>
<reference evidence="3 4" key="1">
    <citation type="submission" date="2015-10" db="EMBL/GenBank/DDBJ databases">
        <title>Genome analyses suggest a sexual origin of heterokaryosis in a supposedly ancient asexual fungus.</title>
        <authorList>
            <person name="Ropars J."/>
            <person name="Sedzielewska K."/>
            <person name="Noel J."/>
            <person name="Charron P."/>
            <person name="Farinelli L."/>
            <person name="Marton T."/>
            <person name="Kruger M."/>
            <person name="Pelin A."/>
            <person name="Brachmann A."/>
            <person name="Corradi N."/>
        </authorList>
    </citation>
    <scope>NUCLEOTIDE SEQUENCE [LARGE SCALE GENOMIC DNA]</scope>
    <source>
        <strain evidence="3 4">A4</strain>
    </source>
</reference>
<dbReference type="GO" id="GO:0031146">
    <property type="term" value="P:SCF-dependent proteasomal ubiquitin-dependent protein catabolic process"/>
    <property type="evidence" value="ECO:0007669"/>
    <property type="project" value="TreeGrafter"/>
</dbReference>
<dbReference type="SUPFAM" id="SSF52047">
    <property type="entry name" value="RNI-like"/>
    <property type="match status" value="1"/>
</dbReference>
<dbReference type="InterPro" id="IPR057207">
    <property type="entry name" value="FBXL15_LRR"/>
</dbReference>
<comment type="caution">
    <text evidence="3">The sequence shown here is derived from an EMBL/GenBank/DDBJ whole genome shotgun (WGS) entry which is preliminary data.</text>
</comment>
<dbReference type="VEuPathDB" id="FungiDB:FUN_007769"/>
<feature type="domain" description="F-box/LRR-repeat protein 15-like leucin rich repeat" evidence="2">
    <location>
        <begin position="122"/>
        <end position="192"/>
    </location>
</feature>
<dbReference type="EMBL" id="LLXI01000980">
    <property type="protein sequence ID" value="PKY51214.1"/>
    <property type="molecule type" value="Genomic_DNA"/>
</dbReference>
<dbReference type="PANTHER" id="PTHR13318">
    <property type="entry name" value="PARTNER OF PAIRED, ISOFORM B-RELATED"/>
    <property type="match status" value="1"/>
</dbReference>
<gene>
    <name evidence="3" type="ORF">RhiirA4_468089</name>
</gene>
<dbReference type="OrthoDB" id="421226at2759"/>
<dbReference type="InterPro" id="IPR032675">
    <property type="entry name" value="LRR_dom_sf"/>
</dbReference>
<dbReference type="InterPro" id="IPR036047">
    <property type="entry name" value="F-box-like_dom_sf"/>
</dbReference>
<dbReference type="Proteomes" id="UP000234323">
    <property type="component" value="Unassembled WGS sequence"/>
</dbReference>
<dbReference type="InterPro" id="IPR001810">
    <property type="entry name" value="F-box_dom"/>
</dbReference>
<proteinExistence type="predicted"/>
<dbReference type="Gene3D" id="3.80.10.10">
    <property type="entry name" value="Ribonuclease Inhibitor"/>
    <property type="match status" value="1"/>
</dbReference>
<evidence type="ECO:0000259" key="1">
    <source>
        <dbReference type="Pfam" id="PF12937"/>
    </source>
</evidence>
<dbReference type="SMART" id="SM00367">
    <property type="entry name" value="LRR_CC"/>
    <property type="match status" value="4"/>
</dbReference>
<dbReference type="SUPFAM" id="SSF81383">
    <property type="entry name" value="F-box domain"/>
    <property type="match status" value="1"/>
</dbReference>
<feature type="domain" description="F-box" evidence="1">
    <location>
        <begin position="2"/>
        <end position="38"/>
    </location>
</feature>
<organism evidence="3 4">
    <name type="scientific">Rhizophagus irregularis</name>
    <dbReference type="NCBI Taxonomy" id="588596"/>
    <lineage>
        <taxon>Eukaryota</taxon>
        <taxon>Fungi</taxon>
        <taxon>Fungi incertae sedis</taxon>
        <taxon>Mucoromycota</taxon>
        <taxon>Glomeromycotina</taxon>
        <taxon>Glomeromycetes</taxon>
        <taxon>Glomerales</taxon>
        <taxon>Glomeraceae</taxon>
        <taxon>Rhizophagus</taxon>
    </lineage>
</organism>
<dbReference type="AlphaFoldDB" id="A0A2I1GXF5"/>
<protein>
    <submittedName>
        <fullName evidence="3">RNI-like protein</fullName>
    </submittedName>
</protein>
<evidence type="ECO:0000313" key="3">
    <source>
        <dbReference type="EMBL" id="PKY51214.1"/>
    </source>
</evidence>